<reference evidence="1" key="1">
    <citation type="journal article" date="2014" name="Front. Microbiol.">
        <title>High frequency of phylogenetically diverse reductive dehalogenase-homologous genes in deep subseafloor sedimentary metagenomes.</title>
        <authorList>
            <person name="Kawai M."/>
            <person name="Futagami T."/>
            <person name="Toyoda A."/>
            <person name="Takaki Y."/>
            <person name="Nishi S."/>
            <person name="Hori S."/>
            <person name="Arai W."/>
            <person name="Tsubouchi T."/>
            <person name="Morono Y."/>
            <person name="Uchiyama I."/>
            <person name="Ito T."/>
            <person name="Fujiyama A."/>
            <person name="Inagaki F."/>
            <person name="Takami H."/>
        </authorList>
    </citation>
    <scope>NUCLEOTIDE SEQUENCE</scope>
    <source>
        <strain evidence="1">Expedition CK06-06</strain>
    </source>
</reference>
<evidence type="ECO:0000313" key="1">
    <source>
        <dbReference type="EMBL" id="GAG30009.1"/>
    </source>
</evidence>
<feature type="non-terminal residue" evidence="1">
    <location>
        <position position="55"/>
    </location>
</feature>
<accession>X0WGF5</accession>
<gene>
    <name evidence="1" type="ORF">S01H1_73555</name>
</gene>
<protein>
    <submittedName>
        <fullName evidence="1">Uncharacterized protein</fullName>
    </submittedName>
</protein>
<dbReference type="AlphaFoldDB" id="X0WGF5"/>
<proteinExistence type="predicted"/>
<organism evidence="1">
    <name type="scientific">marine sediment metagenome</name>
    <dbReference type="NCBI Taxonomy" id="412755"/>
    <lineage>
        <taxon>unclassified sequences</taxon>
        <taxon>metagenomes</taxon>
        <taxon>ecological metagenomes</taxon>
    </lineage>
</organism>
<sequence>MKIYFAGVPAGLQRTREEGLEESGIKDRLVTFFYLKKCLITMKHYKRIEHIEYKG</sequence>
<dbReference type="EMBL" id="BARS01049157">
    <property type="protein sequence ID" value="GAG30009.1"/>
    <property type="molecule type" value="Genomic_DNA"/>
</dbReference>
<comment type="caution">
    <text evidence="1">The sequence shown here is derived from an EMBL/GenBank/DDBJ whole genome shotgun (WGS) entry which is preliminary data.</text>
</comment>
<name>X0WGF5_9ZZZZ</name>